<dbReference type="AlphaFoldDB" id="R4KM93"/>
<keyword evidence="3" id="KW-1185">Reference proteome</keyword>
<gene>
    <name evidence="2" type="ORF">Desgi_4577</name>
</gene>
<feature type="compositionally biased region" description="Basic and acidic residues" evidence="1">
    <location>
        <begin position="1"/>
        <end position="12"/>
    </location>
</feature>
<feature type="region of interest" description="Disordered" evidence="1">
    <location>
        <begin position="1"/>
        <end position="24"/>
    </location>
</feature>
<organism evidence="2 3">
    <name type="scientific">Desulfoscipio gibsoniae DSM 7213</name>
    <dbReference type="NCBI Taxonomy" id="767817"/>
    <lineage>
        <taxon>Bacteria</taxon>
        <taxon>Bacillati</taxon>
        <taxon>Bacillota</taxon>
        <taxon>Clostridia</taxon>
        <taxon>Eubacteriales</taxon>
        <taxon>Desulfallaceae</taxon>
        <taxon>Desulfoscipio</taxon>
    </lineage>
</organism>
<proteinExistence type="predicted"/>
<name>R4KM93_9FIRM</name>
<evidence type="ECO:0000313" key="2">
    <source>
        <dbReference type="EMBL" id="AGL03804.1"/>
    </source>
</evidence>
<dbReference type="Proteomes" id="UP000013520">
    <property type="component" value="Chromosome"/>
</dbReference>
<accession>R4KM93</accession>
<dbReference type="KEGG" id="dgi:Desgi_4577"/>
<evidence type="ECO:0000313" key="3">
    <source>
        <dbReference type="Proteomes" id="UP000013520"/>
    </source>
</evidence>
<dbReference type="RefSeq" id="WP_006522352.1">
    <property type="nucleotide sequence ID" value="NC_021184.1"/>
</dbReference>
<dbReference type="HOGENOM" id="CLU_2715776_0_0_9"/>
<dbReference type="EMBL" id="CP003273">
    <property type="protein sequence ID" value="AGL03804.1"/>
    <property type="molecule type" value="Genomic_DNA"/>
</dbReference>
<sequence length="72" mass="8418">MSKETDANKDVPKQPFRSKKSRMKKNYKSVELLHTIMCLTKRAGCKDKQMKEYVTFLQDFNDGDIIVHVPNL</sequence>
<evidence type="ECO:0000256" key="1">
    <source>
        <dbReference type="SAM" id="MobiDB-lite"/>
    </source>
</evidence>
<reference evidence="2 3" key="1">
    <citation type="submission" date="2012-01" db="EMBL/GenBank/DDBJ databases">
        <title>Complete sequence of Desulfotomaculum gibsoniae DSM 7213.</title>
        <authorList>
            <consortium name="US DOE Joint Genome Institute"/>
            <person name="Lucas S."/>
            <person name="Han J."/>
            <person name="Lapidus A."/>
            <person name="Cheng J.-F."/>
            <person name="Goodwin L."/>
            <person name="Pitluck S."/>
            <person name="Peters L."/>
            <person name="Ovchinnikova G."/>
            <person name="Teshima H."/>
            <person name="Detter J.C."/>
            <person name="Han C."/>
            <person name="Tapia R."/>
            <person name="Land M."/>
            <person name="Hauser L."/>
            <person name="Kyrpides N."/>
            <person name="Ivanova N."/>
            <person name="Pagani I."/>
            <person name="Parshina S."/>
            <person name="Plugge C."/>
            <person name="Muyzer G."/>
            <person name="Kuever J."/>
            <person name="Ivanova A."/>
            <person name="Nazina T."/>
            <person name="Klenk H.-P."/>
            <person name="Brambilla E."/>
            <person name="Spring S."/>
            <person name="Stams A.F."/>
            <person name="Woyke T."/>
        </authorList>
    </citation>
    <scope>NUCLEOTIDE SEQUENCE [LARGE SCALE GENOMIC DNA]</scope>
    <source>
        <strain evidence="2 3">DSM 7213</strain>
    </source>
</reference>
<protein>
    <submittedName>
        <fullName evidence="2">Uncharacterized protein</fullName>
    </submittedName>
</protein>